<protein>
    <submittedName>
        <fullName evidence="1">Transporter protein smf2</fullName>
    </submittedName>
</protein>
<dbReference type="Proteomes" id="UP000805649">
    <property type="component" value="Unassembled WGS sequence"/>
</dbReference>
<organism evidence="1 2">
    <name type="scientific">Colletotrichum truncatum</name>
    <name type="common">Anthracnose fungus</name>
    <name type="synonym">Colletotrichum capsici</name>
    <dbReference type="NCBI Taxonomy" id="5467"/>
    <lineage>
        <taxon>Eukaryota</taxon>
        <taxon>Fungi</taxon>
        <taxon>Dikarya</taxon>
        <taxon>Ascomycota</taxon>
        <taxon>Pezizomycotina</taxon>
        <taxon>Sordariomycetes</taxon>
        <taxon>Hypocreomycetidae</taxon>
        <taxon>Glomerellales</taxon>
        <taxon>Glomerellaceae</taxon>
        <taxon>Colletotrichum</taxon>
        <taxon>Colletotrichum truncatum species complex</taxon>
    </lineage>
</organism>
<evidence type="ECO:0000313" key="2">
    <source>
        <dbReference type="Proteomes" id="UP000805649"/>
    </source>
</evidence>
<sequence length="744" mass="80684">MNRPSRTDEPYEGEGYNQNPNPLSNDLTTNEDLNGLVNSRQLKSDGSHDKTISDDADIPRASPSRDNDTEPGPLPASTKITILGRPSGDGASTAPLPFTHSQIPPSPCSSVHEDKPQPSFSLRVKNAITKFGSFIGPGFMIAVAYIDPGNYATDVAAGATYRFRLLFIVLLANLFAIFLQSLCIKLGTVTGLNLAEACRAFLPRWVNYGLYVFAEIAIIATDIAEVIGFAVGLNLLIPAIPLVAGCAISILDVMVILFFYRPHGSMKGLRMFEYFIIGLVLGVVVCFCIQLSLIQETSVGEVFEGYLPSHAVIEAKGLYQACGILGATVMPHSLYLGSGIVQPRLKEYDAKHNLLPPGVDDSEFLDGNNDKGYYVPSARAIKHSLKVSIAELSISLFTFALFVNSAILIVAGVSLYNNPDAPEADIFSIHKLLNDSISPAAGTVFALALLLSGISAGVVCTIAGQMVVLSVVLPFVTAPLIYFTCCNKYMTIRAGGARIRTSSDVEDSTARGDYVVKMANSWYTAAFAIITWLIMAVMNVANLVLLGKGVVIRGLSTITRIPYKQVHVPLRQQKRCLNVTKMSKFPTPSSDPPKHEMQYFPDMTTALPSQSGEFRRVLWTGLYSQVVLMTVPVGGDIGEEIHTVDQILTFTSGQGLAQVGGKEQEVKAGDMVIVPAGTKHQFLNKGPTPLILYTVYSPAEHKQTSVHKTKEEGDKEEEEGIDEPPAWSQRSKEQNEKEGWVKGE</sequence>
<keyword evidence="2" id="KW-1185">Reference proteome</keyword>
<name>A0ACC3ZKT0_COLTU</name>
<comment type="caution">
    <text evidence="1">The sequence shown here is derived from an EMBL/GenBank/DDBJ whole genome shotgun (WGS) entry which is preliminary data.</text>
</comment>
<accession>A0ACC3ZKT0</accession>
<gene>
    <name evidence="1" type="ORF">CTRU02_202610</name>
</gene>
<proteinExistence type="predicted"/>
<dbReference type="EMBL" id="VUJX02000001">
    <property type="protein sequence ID" value="KAL0944723.1"/>
    <property type="molecule type" value="Genomic_DNA"/>
</dbReference>
<evidence type="ECO:0000313" key="1">
    <source>
        <dbReference type="EMBL" id="KAL0944723.1"/>
    </source>
</evidence>
<reference evidence="1 2" key="1">
    <citation type="journal article" date="2020" name="Phytopathology">
        <title>Genome Sequence Resources of Colletotrichum truncatum, C. plurivorum, C. musicola, and C. sojae: Four Species Pathogenic to Soybean (Glycine max).</title>
        <authorList>
            <person name="Rogerio F."/>
            <person name="Boufleur T.R."/>
            <person name="Ciampi-Guillardi M."/>
            <person name="Sukno S.A."/>
            <person name="Thon M.R."/>
            <person name="Massola Junior N.S."/>
            <person name="Baroncelli R."/>
        </authorList>
    </citation>
    <scope>NUCLEOTIDE SEQUENCE [LARGE SCALE GENOMIC DNA]</scope>
    <source>
        <strain evidence="1 2">CMES1059</strain>
    </source>
</reference>